<evidence type="ECO:0000256" key="2">
    <source>
        <dbReference type="ARBA" id="ARBA00022679"/>
    </source>
</evidence>
<feature type="domain" description="Glycosyltransferase 2-like" evidence="3">
    <location>
        <begin position="7"/>
        <end position="173"/>
    </location>
</feature>
<dbReference type="PANTHER" id="PTHR22916">
    <property type="entry name" value="GLYCOSYLTRANSFERASE"/>
    <property type="match status" value="1"/>
</dbReference>
<dbReference type="InterPro" id="IPR029044">
    <property type="entry name" value="Nucleotide-diphossugar_trans"/>
</dbReference>
<evidence type="ECO:0000256" key="1">
    <source>
        <dbReference type="ARBA" id="ARBA00022676"/>
    </source>
</evidence>
<dbReference type="Proteomes" id="UP000782117">
    <property type="component" value="Unassembled WGS sequence"/>
</dbReference>
<dbReference type="CDD" id="cd00761">
    <property type="entry name" value="Glyco_tranf_GTA_type"/>
    <property type="match status" value="1"/>
</dbReference>
<comment type="caution">
    <text evidence="4">The sequence shown here is derived from an EMBL/GenBank/DDBJ whole genome shotgun (WGS) entry which is preliminary data.</text>
</comment>
<organism evidence="4 5">
    <name type="scientific">Bacteroides caecicola</name>
    <dbReference type="NCBI Taxonomy" id="1462569"/>
    <lineage>
        <taxon>Bacteria</taxon>
        <taxon>Pseudomonadati</taxon>
        <taxon>Bacteroidota</taxon>
        <taxon>Bacteroidia</taxon>
        <taxon>Bacteroidales</taxon>
        <taxon>Bacteroidaceae</taxon>
        <taxon>Bacteroides</taxon>
    </lineage>
</organism>
<proteinExistence type="predicted"/>
<dbReference type="InterPro" id="IPR001173">
    <property type="entry name" value="Glyco_trans_2-like"/>
</dbReference>
<keyword evidence="5" id="KW-1185">Reference proteome</keyword>
<evidence type="ECO:0000313" key="5">
    <source>
        <dbReference type="Proteomes" id="UP000782117"/>
    </source>
</evidence>
<reference evidence="4 5" key="1">
    <citation type="journal article" date="2021" name="Sci. Rep.">
        <title>The distribution of antibiotic resistance genes in chicken gut microbiota commensals.</title>
        <authorList>
            <person name="Juricova H."/>
            <person name="Matiasovicova J."/>
            <person name="Kubasova T."/>
            <person name="Cejkova D."/>
            <person name="Rychlik I."/>
        </authorList>
    </citation>
    <scope>NUCLEOTIDE SEQUENCE [LARGE SCALE GENOMIC DNA]</scope>
    <source>
        <strain evidence="4 5">An768</strain>
    </source>
</reference>
<dbReference type="Gene3D" id="3.90.550.10">
    <property type="entry name" value="Spore Coat Polysaccharide Biosynthesis Protein SpsA, Chain A"/>
    <property type="match status" value="1"/>
</dbReference>
<dbReference type="Pfam" id="PF00535">
    <property type="entry name" value="Glycos_transf_2"/>
    <property type="match status" value="1"/>
</dbReference>
<keyword evidence="2" id="KW-0808">Transferase</keyword>
<dbReference type="PANTHER" id="PTHR22916:SF51">
    <property type="entry name" value="GLYCOSYLTRANSFERASE EPSH-RELATED"/>
    <property type="match status" value="1"/>
</dbReference>
<protein>
    <submittedName>
        <fullName evidence="4">Glycosyltransferase family 2 protein</fullName>
    </submittedName>
</protein>
<dbReference type="RefSeq" id="WP_204501165.1">
    <property type="nucleotide sequence ID" value="NZ_JACJKJ010000020.1"/>
</dbReference>
<gene>
    <name evidence="4" type="ORF">H6A24_12400</name>
</gene>
<name>A0ABS2FC99_9BACE</name>
<dbReference type="SUPFAM" id="SSF53448">
    <property type="entry name" value="Nucleotide-diphospho-sugar transferases"/>
    <property type="match status" value="1"/>
</dbReference>
<dbReference type="EMBL" id="JACJKJ010000020">
    <property type="protein sequence ID" value="MBM6807285.1"/>
    <property type="molecule type" value="Genomic_DNA"/>
</dbReference>
<evidence type="ECO:0000259" key="3">
    <source>
        <dbReference type="Pfam" id="PF00535"/>
    </source>
</evidence>
<evidence type="ECO:0000313" key="4">
    <source>
        <dbReference type="EMBL" id="MBM6807285.1"/>
    </source>
</evidence>
<accession>A0ABS2FC99</accession>
<sequence length="337" mass="39704">MDNLSLSIIIPVYNKGKYLERCLTSIIKQSYKHFEVIIINDGSSDDSESIAERFQVTDGRIKLFTFVNGGVSIARNRGLSKAQGTYIMFIDADDWIEPDYLQHVMGYVEKHNADLYVWGMTKQAVDREFIITPLLRGMLAKEEFLSSFIEEQYAVRKGLYGYISNKLLSRKVIQENNIQFNAKLKQLEDYDFFLTYYNHVENVYVFDEIGYHYVTGTEFSSGAMIKHVDFLAMIEIHLKCKRLLECNHCLTKKNQQLINNAICGLVISMFLEIPKIDINLINQLLKQIERYEEVTKVLKSYKTDFKYLKSLILDRRTLFLYVYLYIWKCYLYVRRRI</sequence>
<keyword evidence="1" id="KW-0328">Glycosyltransferase</keyword>